<sequence>MPERVLVTGSGGRIGGYLRPRLAAADRILRLLDVVDQEPAGPDERVELVRADLADPAALAAACAGVDAVVHLAAIPTEDAWDTLLAVNVIGTRNVLEAARAAGVRRVVLASSIHAAGFYRQPGSSPEPAGVPAPTGPDGVPSGVPPRPDSYYGWTKAAVESLGSLYADRFGMTVFALRIGACFPEPPGLRGLDGWLSPDDCARLVDACLGTDATGFRVLWGVSRNTRRWWSLAEGREIGYEPVDDAEPYADRARPLAEELGTIGLLGAQFSRYSLGERH</sequence>
<name>A0ABU7S3P2_9ACTN</name>
<evidence type="ECO:0000259" key="5">
    <source>
        <dbReference type="Pfam" id="PF01370"/>
    </source>
</evidence>
<evidence type="ECO:0000313" key="8">
    <source>
        <dbReference type="Proteomes" id="UP001332243"/>
    </source>
</evidence>
<organism evidence="6 8">
    <name type="scientific">Plantactinospora sonchi</name>
    <dbReference type="NCBI Taxonomy" id="1544735"/>
    <lineage>
        <taxon>Bacteria</taxon>
        <taxon>Bacillati</taxon>
        <taxon>Actinomycetota</taxon>
        <taxon>Actinomycetes</taxon>
        <taxon>Micromonosporales</taxon>
        <taxon>Micromonosporaceae</taxon>
        <taxon>Plantactinospora</taxon>
    </lineage>
</organism>
<dbReference type="PANTHER" id="PTHR43103">
    <property type="entry name" value="NUCLEOSIDE-DIPHOSPHATE-SUGAR EPIMERASE"/>
    <property type="match status" value="1"/>
</dbReference>
<dbReference type="EMBL" id="JAZGQK010000041">
    <property type="protein sequence ID" value="MEE6263692.1"/>
    <property type="molecule type" value="Genomic_DNA"/>
</dbReference>
<feature type="region of interest" description="Disordered" evidence="4">
    <location>
        <begin position="121"/>
        <end position="146"/>
    </location>
</feature>
<protein>
    <submittedName>
        <fullName evidence="6">NAD(P)-dependent oxidoreductase</fullName>
    </submittedName>
</protein>
<dbReference type="SUPFAM" id="SSF51735">
    <property type="entry name" value="NAD(P)-binding Rossmann-fold domains"/>
    <property type="match status" value="1"/>
</dbReference>
<gene>
    <name evidence="6" type="ORF">V1633_33525</name>
    <name evidence="7" type="ORF">V1633_35000</name>
</gene>
<keyword evidence="8" id="KW-1185">Reference proteome</keyword>
<dbReference type="CDD" id="cd08946">
    <property type="entry name" value="SDR_e"/>
    <property type="match status" value="1"/>
</dbReference>
<evidence type="ECO:0000256" key="3">
    <source>
        <dbReference type="ARBA" id="ARBA00023027"/>
    </source>
</evidence>
<dbReference type="Gene3D" id="3.40.50.720">
    <property type="entry name" value="NAD(P)-binding Rossmann-like Domain"/>
    <property type="match status" value="1"/>
</dbReference>
<reference evidence="6 8" key="1">
    <citation type="submission" date="2024-01" db="EMBL/GenBank/DDBJ databases">
        <title>Genome insights into Plantactinospora sonchi sp. nov.</title>
        <authorList>
            <person name="Wang L."/>
        </authorList>
    </citation>
    <scope>NUCLEOTIDE SEQUENCE [LARGE SCALE GENOMIC DNA]</scope>
    <source>
        <strain evidence="6 8">NEAU-QY2</strain>
    </source>
</reference>
<evidence type="ECO:0000256" key="2">
    <source>
        <dbReference type="ARBA" id="ARBA00023002"/>
    </source>
</evidence>
<dbReference type="Proteomes" id="UP001332243">
    <property type="component" value="Unassembled WGS sequence"/>
</dbReference>
<comment type="similarity">
    <text evidence="1">Belongs to the NAD(P)-dependent epimerase/dehydratase family.</text>
</comment>
<dbReference type="PANTHER" id="PTHR43103:SF5">
    <property type="entry name" value="4-EPIMERASE, PUTATIVE (AFU_ORTHOLOGUE AFUA_7G00360)-RELATED"/>
    <property type="match status" value="1"/>
</dbReference>
<dbReference type="Pfam" id="PF01370">
    <property type="entry name" value="Epimerase"/>
    <property type="match status" value="1"/>
</dbReference>
<proteinExistence type="inferred from homology"/>
<dbReference type="InterPro" id="IPR036291">
    <property type="entry name" value="NAD(P)-bd_dom_sf"/>
</dbReference>
<evidence type="ECO:0000313" key="6">
    <source>
        <dbReference type="EMBL" id="MEE6263410.1"/>
    </source>
</evidence>
<dbReference type="RefSeq" id="WP_331218308.1">
    <property type="nucleotide sequence ID" value="NZ_JAZGQK010000037.1"/>
</dbReference>
<feature type="domain" description="NAD-dependent epimerase/dehydratase" evidence="5">
    <location>
        <begin position="5"/>
        <end position="179"/>
    </location>
</feature>
<evidence type="ECO:0000313" key="7">
    <source>
        <dbReference type="EMBL" id="MEE6263692.1"/>
    </source>
</evidence>
<dbReference type="InterPro" id="IPR001509">
    <property type="entry name" value="Epimerase_deHydtase"/>
</dbReference>
<evidence type="ECO:0000256" key="1">
    <source>
        <dbReference type="ARBA" id="ARBA00007637"/>
    </source>
</evidence>
<keyword evidence="2" id="KW-0560">Oxidoreductase</keyword>
<accession>A0ABU7S3P2</accession>
<keyword evidence="3" id="KW-0520">NAD</keyword>
<evidence type="ECO:0000256" key="4">
    <source>
        <dbReference type="SAM" id="MobiDB-lite"/>
    </source>
</evidence>
<dbReference type="EMBL" id="JAZGQK010000037">
    <property type="protein sequence ID" value="MEE6263410.1"/>
    <property type="molecule type" value="Genomic_DNA"/>
</dbReference>
<comment type="caution">
    <text evidence="6">The sequence shown here is derived from an EMBL/GenBank/DDBJ whole genome shotgun (WGS) entry which is preliminary data.</text>
</comment>